<keyword evidence="3" id="KW-1133">Transmembrane helix</keyword>
<feature type="region of interest" description="Disordered" evidence="2">
    <location>
        <begin position="1"/>
        <end position="43"/>
    </location>
</feature>
<dbReference type="InterPro" id="IPR050767">
    <property type="entry name" value="Sel1_AlgK"/>
</dbReference>
<feature type="compositionally biased region" description="Polar residues" evidence="2">
    <location>
        <begin position="1"/>
        <end position="12"/>
    </location>
</feature>
<dbReference type="SMART" id="SM00671">
    <property type="entry name" value="SEL1"/>
    <property type="match status" value="5"/>
</dbReference>
<comment type="caution">
    <text evidence="5">The sequence shown here is derived from an EMBL/GenBank/DDBJ whole genome shotgun (WGS) entry which is preliminary data.</text>
</comment>
<evidence type="ECO:0000313" key="6">
    <source>
        <dbReference type="Proteomes" id="UP001150062"/>
    </source>
</evidence>
<dbReference type="InterPro" id="IPR006597">
    <property type="entry name" value="Sel1-like"/>
</dbReference>
<dbReference type="PROSITE" id="PS51203">
    <property type="entry name" value="CS"/>
    <property type="match status" value="1"/>
</dbReference>
<accession>A0ABQ8YVV5</accession>
<comment type="similarity">
    <text evidence="1">Belongs to the sel-1 family.</text>
</comment>
<protein>
    <submittedName>
        <fullName evidence="5">Sel1-repeat-containing protein ybeq</fullName>
    </submittedName>
</protein>
<dbReference type="Pfam" id="PF08238">
    <property type="entry name" value="Sel1"/>
    <property type="match status" value="4"/>
</dbReference>
<reference evidence="5" key="1">
    <citation type="submission" date="2022-08" db="EMBL/GenBank/DDBJ databases">
        <title>Novel sulfate-reducing endosymbionts in the free-living metamonad Anaeramoeba.</title>
        <authorList>
            <person name="Jerlstrom-Hultqvist J."/>
            <person name="Cepicka I."/>
            <person name="Gallot-Lavallee L."/>
            <person name="Salas-Leiva D."/>
            <person name="Curtis B.A."/>
            <person name="Zahonova K."/>
            <person name="Pipaliya S."/>
            <person name="Dacks J."/>
            <person name="Roger A.J."/>
        </authorList>
    </citation>
    <scope>NUCLEOTIDE SEQUENCE</scope>
    <source>
        <strain evidence="5">Schooner1</strain>
    </source>
</reference>
<keyword evidence="3" id="KW-0472">Membrane</keyword>
<gene>
    <name evidence="5" type="ORF">M0813_17485</name>
</gene>
<dbReference type="EMBL" id="JAOAOG010000110">
    <property type="protein sequence ID" value="KAJ6248519.1"/>
    <property type="molecule type" value="Genomic_DNA"/>
</dbReference>
<dbReference type="InterPro" id="IPR007052">
    <property type="entry name" value="CS_dom"/>
</dbReference>
<feature type="domain" description="CS" evidence="4">
    <location>
        <begin position="44"/>
        <end position="137"/>
    </location>
</feature>
<dbReference type="PANTHER" id="PTHR11102:SF147">
    <property type="entry name" value="SEL1L ADAPTOR SUBUNIT OF ERAD E3 UBIQUITIN LIGASE"/>
    <property type="match status" value="1"/>
</dbReference>
<evidence type="ECO:0000313" key="5">
    <source>
        <dbReference type="EMBL" id="KAJ6248519.1"/>
    </source>
</evidence>
<dbReference type="SUPFAM" id="SSF81901">
    <property type="entry name" value="HCP-like"/>
    <property type="match status" value="1"/>
</dbReference>
<dbReference type="PANTHER" id="PTHR11102">
    <property type="entry name" value="SEL-1-LIKE PROTEIN"/>
    <property type="match status" value="1"/>
</dbReference>
<keyword evidence="6" id="KW-1185">Reference proteome</keyword>
<dbReference type="Gene3D" id="1.25.40.10">
    <property type="entry name" value="Tetratricopeptide repeat domain"/>
    <property type="match status" value="1"/>
</dbReference>
<dbReference type="SUPFAM" id="SSF49764">
    <property type="entry name" value="HSP20-like chaperones"/>
    <property type="match status" value="1"/>
</dbReference>
<sequence length="439" mass="49951">MLSSQYNFGTSLKEQEKPLISKPTQTNKQNEISTEQESVDLPQPEEMEYEFIQTTEQITVTFIVDKETEKEDLNIKLGLHRITAGVKNQKPIIEGSLYGRLEVPNCSWEIIKEEEGSKAVVAIILDKAFQSNWALVVSGPLGTNIDPHSNYLLHKHYETNQNYVKSIKLLIDSAKKGHFQAITKLALIYSGSTNYPVKANPKQAFHFWKIAADRGNGYSMWIVGYFYTSGIAGFKNYKLAVEYYKKAIEVGFTKAYLNLGALYFEGGFLIEKDYSLSMEYLEKSANSGEPQALVNISILYLLGAGVTRNYDLAKQYINMSRRMNPLVKVPQQIIDIIGKGKENFENNYYENIEMDSLSNMDLKLTTGDESESESEIEEQKNVEKEKEAIQKKKKENKKFFWGCTLGSIALIVGLGVGIDYYKNRKKNKNNNNNNNNKEK</sequence>
<feature type="transmembrane region" description="Helical" evidence="3">
    <location>
        <begin position="399"/>
        <end position="421"/>
    </location>
</feature>
<dbReference type="Gene3D" id="2.60.40.790">
    <property type="match status" value="1"/>
</dbReference>
<proteinExistence type="inferred from homology"/>
<evidence type="ECO:0000259" key="4">
    <source>
        <dbReference type="PROSITE" id="PS51203"/>
    </source>
</evidence>
<evidence type="ECO:0000256" key="2">
    <source>
        <dbReference type="SAM" id="MobiDB-lite"/>
    </source>
</evidence>
<dbReference type="CDD" id="cd06467">
    <property type="entry name" value="p23_NUDC_like"/>
    <property type="match status" value="1"/>
</dbReference>
<keyword evidence="3" id="KW-0812">Transmembrane</keyword>
<evidence type="ECO:0000256" key="1">
    <source>
        <dbReference type="ARBA" id="ARBA00038101"/>
    </source>
</evidence>
<feature type="compositionally biased region" description="Polar residues" evidence="2">
    <location>
        <begin position="22"/>
        <end position="36"/>
    </location>
</feature>
<dbReference type="InterPro" id="IPR011990">
    <property type="entry name" value="TPR-like_helical_dom_sf"/>
</dbReference>
<organism evidence="5 6">
    <name type="scientific">Anaeramoeba flamelloides</name>
    <dbReference type="NCBI Taxonomy" id="1746091"/>
    <lineage>
        <taxon>Eukaryota</taxon>
        <taxon>Metamonada</taxon>
        <taxon>Anaeramoebidae</taxon>
        <taxon>Anaeramoeba</taxon>
    </lineage>
</organism>
<dbReference type="InterPro" id="IPR008978">
    <property type="entry name" value="HSP20-like_chaperone"/>
</dbReference>
<name>A0ABQ8YVV5_9EUKA</name>
<dbReference type="Pfam" id="PF04969">
    <property type="entry name" value="CS"/>
    <property type="match status" value="1"/>
</dbReference>
<evidence type="ECO:0000256" key="3">
    <source>
        <dbReference type="SAM" id="Phobius"/>
    </source>
</evidence>
<dbReference type="Proteomes" id="UP001150062">
    <property type="component" value="Unassembled WGS sequence"/>
</dbReference>